<sequence>MTHIPTPWPSPQILDQLVQNSSGYFVYASTIIKFVDDEYFRPSRQLDIIIQKFVPHPFAALDQLYIQILSAVPSRHYPILYDILSVIIHLPAYLSAEEMEDLLGLEPGDVSLILRPLHSVLALRSDRGVEVHHASFRDFLGNQQRSSNFYVGSPQHRAKVAGSFLRALAYKYEDQQKNAKRHGFRGYIHHIVKCHQFFILLFVGSSQ</sequence>
<organism evidence="1 2">
    <name type="scientific">Mycena albidolilacea</name>
    <dbReference type="NCBI Taxonomy" id="1033008"/>
    <lineage>
        <taxon>Eukaryota</taxon>
        <taxon>Fungi</taxon>
        <taxon>Dikarya</taxon>
        <taxon>Basidiomycota</taxon>
        <taxon>Agaricomycotina</taxon>
        <taxon>Agaricomycetes</taxon>
        <taxon>Agaricomycetidae</taxon>
        <taxon>Agaricales</taxon>
        <taxon>Marasmiineae</taxon>
        <taxon>Mycenaceae</taxon>
        <taxon>Mycena</taxon>
    </lineage>
</organism>
<accession>A0AAD6ZMD1</accession>
<name>A0AAD6ZMD1_9AGAR</name>
<comment type="caution">
    <text evidence="1">The sequence shown here is derived from an EMBL/GenBank/DDBJ whole genome shotgun (WGS) entry which is preliminary data.</text>
</comment>
<evidence type="ECO:0000313" key="1">
    <source>
        <dbReference type="EMBL" id="KAJ7328987.1"/>
    </source>
</evidence>
<dbReference type="Proteomes" id="UP001218218">
    <property type="component" value="Unassembled WGS sequence"/>
</dbReference>
<gene>
    <name evidence="1" type="ORF">DFH08DRAFT_709130</name>
</gene>
<reference evidence="1" key="1">
    <citation type="submission" date="2023-03" db="EMBL/GenBank/DDBJ databases">
        <title>Massive genome expansion in bonnet fungi (Mycena s.s.) driven by repeated elements and novel gene families across ecological guilds.</title>
        <authorList>
            <consortium name="Lawrence Berkeley National Laboratory"/>
            <person name="Harder C.B."/>
            <person name="Miyauchi S."/>
            <person name="Viragh M."/>
            <person name="Kuo A."/>
            <person name="Thoen E."/>
            <person name="Andreopoulos B."/>
            <person name="Lu D."/>
            <person name="Skrede I."/>
            <person name="Drula E."/>
            <person name="Henrissat B."/>
            <person name="Morin E."/>
            <person name="Kohler A."/>
            <person name="Barry K."/>
            <person name="LaButti K."/>
            <person name="Morin E."/>
            <person name="Salamov A."/>
            <person name="Lipzen A."/>
            <person name="Mereny Z."/>
            <person name="Hegedus B."/>
            <person name="Baldrian P."/>
            <person name="Stursova M."/>
            <person name="Weitz H."/>
            <person name="Taylor A."/>
            <person name="Grigoriev I.V."/>
            <person name="Nagy L.G."/>
            <person name="Martin F."/>
            <person name="Kauserud H."/>
        </authorList>
    </citation>
    <scope>NUCLEOTIDE SEQUENCE</scope>
    <source>
        <strain evidence="1">CBHHK002</strain>
    </source>
</reference>
<proteinExistence type="predicted"/>
<dbReference type="EMBL" id="JARIHO010000038">
    <property type="protein sequence ID" value="KAJ7328987.1"/>
    <property type="molecule type" value="Genomic_DNA"/>
</dbReference>
<evidence type="ECO:0000313" key="2">
    <source>
        <dbReference type="Proteomes" id="UP001218218"/>
    </source>
</evidence>
<protein>
    <submittedName>
        <fullName evidence="1">Uncharacterized protein</fullName>
    </submittedName>
</protein>
<dbReference type="AlphaFoldDB" id="A0AAD6ZMD1"/>
<keyword evidence="2" id="KW-1185">Reference proteome</keyword>